<dbReference type="Proteomes" id="UP000515129">
    <property type="component" value="Chromosome 26"/>
</dbReference>
<dbReference type="InterPro" id="IPR016186">
    <property type="entry name" value="C-type_lectin-like/link_sf"/>
</dbReference>
<dbReference type="PANTHER" id="PTHR45784:SF8">
    <property type="entry name" value="C-TYPE MANNOSE RECEPTOR 2-RELATED"/>
    <property type="match status" value="1"/>
</dbReference>
<protein>
    <submittedName>
        <fullName evidence="5">C-type mannose receptor 2-like</fullName>
    </submittedName>
</protein>
<feature type="domain" description="C-type lectin" evidence="3">
    <location>
        <begin position="22"/>
        <end position="130"/>
    </location>
</feature>
<dbReference type="InterPro" id="IPR001304">
    <property type="entry name" value="C-type_lectin-like"/>
</dbReference>
<evidence type="ECO:0000256" key="1">
    <source>
        <dbReference type="ARBA" id="ARBA00023157"/>
    </source>
</evidence>
<gene>
    <name evidence="5" type="primary">LOC113044791</name>
</gene>
<feature type="domain" description="C-type lectin" evidence="3">
    <location>
        <begin position="134"/>
        <end position="240"/>
    </location>
</feature>
<dbReference type="InterPro" id="IPR018378">
    <property type="entry name" value="C-type_lectin_CS"/>
</dbReference>
<dbReference type="GeneID" id="113044791"/>
<dbReference type="RefSeq" id="XP_026060747.1">
    <property type="nucleotide sequence ID" value="XM_026204962.1"/>
</dbReference>
<dbReference type="Pfam" id="PF00059">
    <property type="entry name" value="Lectin_C"/>
    <property type="match status" value="2"/>
</dbReference>
<evidence type="ECO:0000313" key="5">
    <source>
        <dbReference type="RefSeq" id="XP_026060747.1"/>
    </source>
</evidence>
<sequence>MKASIILLIVICGLTKALIIEHTFLSQPKNWTDAQNYCRTYYEDLSTVTSQEEQDMLLQLSRGNQNLKWIGLYRHIRRNSNWMWSDGNSVSFTDWDNGQPNNVNGSQYCVATNIKWNDYYCNYLLPFFCFKTKFILVKEKMTWEEALQYCRTHHTDLASITTERQLQLTKNKTRESQTESVWTGLRYLVGQWFWINNEPMGIQTSLPECPTKPCHCGARNTETDRWENRDCDEKLNFLCN</sequence>
<feature type="chain" id="PRO_5028050647" evidence="2">
    <location>
        <begin position="18"/>
        <end position="240"/>
    </location>
</feature>
<dbReference type="SUPFAM" id="SSF56436">
    <property type="entry name" value="C-type lectin-like"/>
    <property type="match status" value="2"/>
</dbReference>
<dbReference type="PROSITE" id="PS00615">
    <property type="entry name" value="C_TYPE_LECTIN_1"/>
    <property type="match status" value="1"/>
</dbReference>
<dbReference type="KEGG" id="caua:113044791"/>
<reference evidence="5" key="1">
    <citation type="submission" date="2025-08" db="UniProtKB">
        <authorList>
            <consortium name="RefSeq"/>
        </authorList>
    </citation>
    <scope>IDENTIFICATION</scope>
    <source>
        <strain evidence="5">Wakin</strain>
        <tissue evidence="5">Muscle</tissue>
    </source>
</reference>
<keyword evidence="2" id="KW-0732">Signal</keyword>
<accession>A0A6P6JN71</accession>
<dbReference type="InterPro" id="IPR016187">
    <property type="entry name" value="CTDL_fold"/>
</dbReference>
<keyword evidence="4" id="KW-1185">Reference proteome</keyword>
<dbReference type="AlphaFoldDB" id="A0A6P6JN71"/>
<dbReference type="PROSITE" id="PS50041">
    <property type="entry name" value="C_TYPE_LECTIN_2"/>
    <property type="match status" value="2"/>
</dbReference>
<dbReference type="SMART" id="SM00034">
    <property type="entry name" value="CLECT"/>
    <property type="match status" value="2"/>
</dbReference>
<organism evidence="4 5">
    <name type="scientific">Carassius auratus</name>
    <name type="common">Goldfish</name>
    <dbReference type="NCBI Taxonomy" id="7957"/>
    <lineage>
        <taxon>Eukaryota</taxon>
        <taxon>Metazoa</taxon>
        <taxon>Chordata</taxon>
        <taxon>Craniata</taxon>
        <taxon>Vertebrata</taxon>
        <taxon>Euteleostomi</taxon>
        <taxon>Actinopterygii</taxon>
        <taxon>Neopterygii</taxon>
        <taxon>Teleostei</taxon>
        <taxon>Ostariophysi</taxon>
        <taxon>Cypriniformes</taxon>
        <taxon>Cyprinidae</taxon>
        <taxon>Cyprininae</taxon>
        <taxon>Carassius</taxon>
    </lineage>
</organism>
<feature type="signal peptide" evidence="2">
    <location>
        <begin position="1"/>
        <end position="17"/>
    </location>
</feature>
<keyword evidence="1" id="KW-1015">Disulfide bond</keyword>
<name>A0A6P6JN71_CARAU</name>
<proteinExistence type="predicted"/>
<dbReference type="OrthoDB" id="5858677at2759"/>
<dbReference type="PANTHER" id="PTHR45784">
    <property type="entry name" value="C-TYPE LECTIN DOMAIN FAMILY 20 MEMBER A-RELATED"/>
    <property type="match status" value="1"/>
</dbReference>
<dbReference type="Gene3D" id="3.10.100.10">
    <property type="entry name" value="Mannose-Binding Protein A, subunit A"/>
    <property type="match status" value="2"/>
</dbReference>
<evidence type="ECO:0000313" key="4">
    <source>
        <dbReference type="Proteomes" id="UP000515129"/>
    </source>
</evidence>
<evidence type="ECO:0000259" key="3">
    <source>
        <dbReference type="PROSITE" id="PS50041"/>
    </source>
</evidence>
<evidence type="ECO:0000256" key="2">
    <source>
        <dbReference type="SAM" id="SignalP"/>
    </source>
</evidence>